<protein>
    <submittedName>
        <fullName evidence="2">Uncharacterized protein</fullName>
    </submittedName>
</protein>
<reference evidence="2" key="1">
    <citation type="journal article" date="2021" name="Genome Biol. Evol.">
        <title>The assembled and annotated genome of the fairy-ring fungus Marasmius oreades.</title>
        <authorList>
            <person name="Hiltunen M."/>
            <person name="Ament-Velasquez S.L."/>
            <person name="Johannesson H."/>
        </authorList>
    </citation>
    <scope>NUCLEOTIDE SEQUENCE</scope>
    <source>
        <strain evidence="2">03SP1</strain>
    </source>
</reference>
<feature type="compositionally biased region" description="Basic and acidic residues" evidence="1">
    <location>
        <begin position="79"/>
        <end position="94"/>
    </location>
</feature>
<dbReference type="AlphaFoldDB" id="A0A9P7UXZ0"/>
<dbReference type="RefSeq" id="XP_043013177.1">
    <property type="nucleotide sequence ID" value="XM_043148578.1"/>
</dbReference>
<organism evidence="2 3">
    <name type="scientific">Marasmius oreades</name>
    <name type="common">fairy-ring Marasmius</name>
    <dbReference type="NCBI Taxonomy" id="181124"/>
    <lineage>
        <taxon>Eukaryota</taxon>
        <taxon>Fungi</taxon>
        <taxon>Dikarya</taxon>
        <taxon>Basidiomycota</taxon>
        <taxon>Agaricomycotina</taxon>
        <taxon>Agaricomycetes</taxon>
        <taxon>Agaricomycetidae</taxon>
        <taxon>Agaricales</taxon>
        <taxon>Marasmiineae</taxon>
        <taxon>Marasmiaceae</taxon>
        <taxon>Marasmius</taxon>
    </lineage>
</organism>
<comment type="caution">
    <text evidence="2">The sequence shown here is derived from an EMBL/GenBank/DDBJ whole genome shotgun (WGS) entry which is preliminary data.</text>
</comment>
<evidence type="ECO:0000313" key="3">
    <source>
        <dbReference type="Proteomes" id="UP001049176"/>
    </source>
</evidence>
<feature type="compositionally biased region" description="Polar residues" evidence="1">
    <location>
        <begin position="186"/>
        <end position="195"/>
    </location>
</feature>
<dbReference type="InterPro" id="IPR053203">
    <property type="entry name" value="Cisplatin_resist-associated"/>
</dbReference>
<sequence>MTERSISRGREAYRSTGRGGAGNIHPASQDDNRPIGGPDDFSPTRGRELTVHHDTLYSTGRGGAGNIRSPSREPQATPDSREQEVIKGEAEKNIAHSTGRGGLGNMSRSRSRGPSQTSSSAPLHVHSTGRGGTGNIFEGDAPSIETVMEDEDLDFQFKPATIHSTGRGGLANISHSPPPGVESYRASVNNQTGFESTGRGGAGNMRERSASREPRSQSRGRVAEILQRVVHPLEKSSRERTGDNPSVQRGRAIETSK</sequence>
<proteinExistence type="predicted"/>
<name>A0A9P7UXZ0_9AGAR</name>
<feature type="compositionally biased region" description="Polar residues" evidence="1">
    <location>
        <begin position="68"/>
        <end position="78"/>
    </location>
</feature>
<dbReference type="PANTHER" id="PTHR34693">
    <property type="entry name" value="PROTEIN PAR32"/>
    <property type="match status" value="1"/>
</dbReference>
<dbReference type="Pfam" id="PF12223">
    <property type="entry name" value="DUF3602"/>
    <property type="match status" value="2"/>
</dbReference>
<keyword evidence="3" id="KW-1185">Reference proteome</keyword>
<dbReference type="Proteomes" id="UP001049176">
    <property type="component" value="Chromosome 2"/>
</dbReference>
<feature type="compositionally biased region" description="Basic and acidic residues" evidence="1">
    <location>
        <begin position="45"/>
        <end position="55"/>
    </location>
</feature>
<dbReference type="OrthoDB" id="2537432at2759"/>
<feature type="compositionally biased region" description="Basic and acidic residues" evidence="1">
    <location>
        <begin position="1"/>
        <end position="13"/>
    </location>
</feature>
<feature type="region of interest" description="Disordered" evidence="1">
    <location>
        <begin position="1"/>
        <end position="257"/>
    </location>
</feature>
<gene>
    <name evidence="2" type="ORF">E1B28_004121</name>
</gene>
<dbReference type="GeneID" id="66073197"/>
<dbReference type="KEGG" id="more:E1B28_004121"/>
<evidence type="ECO:0000313" key="2">
    <source>
        <dbReference type="EMBL" id="KAG7096707.1"/>
    </source>
</evidence>
<evidence type="ECO:0000256" key="1">
    <source>
        <dbReference type="SAM" id="MobiDB-lite"/>
    </source>
</evidence>
<dbReference type="EMBL" id="CM032182">
    <property type="protein sequence ID" value="KAG7096707.1"/>
    <property type="molecule type" value="Genomic_DNA"/>
</dbReference>
<dbReference type="InterPro" id="IPR022024">
    <property type="entry name" value="DUF3602"/>
</dbReference>
<feature type="compositionally biased region" description="Basic and acidic residues" evidence="1">
    <location>
        <begin position="205"/>
        <end position="216"/>
    </location>
</feature>
<accession>A0A9P7UXZ0</accession>
<dbReference type="PANTHER" id="PTHR34693:SF1">
    <property type="entry name" value="PROTEIN PAR32"/>
    <property type="match status" value="1"/>
</dbReference>
<feature type="compositionally biased region" description="Basic and acidic residues" evidence="1">
    <location>
        <begin position="231"/>
        <end position="242"/>
    </location>
</feature>